<dbReference type="InterPro" id="IPR007300">
    <property type="entry name" value="CidB/LrgB"/>
</dbReference>
<dbReference type="STRING" id="62928.azo1154"/>
<sequence>MSPRLDEIWVYLSTTPLLGLTLTLLAYQGAFWLYKRCGFHPLANPVLISVVILAGILLATGMPYQRYFDGAQFVHFLLGPATVALAIPLYAQWPRLKAMALPLCIALVVGSLTAALSAYGLGALFGASRESLISLAPKSVTTPIAMGIAERLGGLPSLTAVLVITTGILGAVGARYLYRLLRIHDPAVRGFAIGIASHGIGTARAFQVSEQTGAFAALAMGLNGLATAVSLPWILPWIERLFGE</sequence>
<feature type="transmembrane region" description="Helical" evidence="5">
    <location>
        <begin position="158"/>
        <end position="178"/>
    </location>
</feature>
<evidence type="ECO:0000256" key="1">
    <source>
        <dbReference type="ARBA" id="ARBA00004141"/>
    </source>
</evidence>
<comment type="subcellular location">
    <subcellularLocation>
        <location evidence="1">Membrane</location>
        <topology evidence="1">Multi-pass membrane protein</topology>
    </subcellularLocation>
</comment>
<protein>
    <submittedName>
        <fullName evidence="6">Conserved hypothetical membrane protein</fullName>
    </submittedName>
</protein>
<keyword evidence="7" id="KW-1185">Reference proteome</keyword>
<dbReference type="KEGG" id="azo:azo1154"/>
<dbReference type="GO" id="GO:0016020">
    <property type="term" value="C:membrane"/>
    <property type="evidence" value="ECO:0007669"/>
    <property type="project" value="UniProtKB-SubCell"/>
</dbReference>
<keyword evidence="2 5" id="KW-0812">Transmembrane</keyword>
<feature type="transmembrane region" description="Helical" evidence="5">
    <location>
        <begin position="12"/>
        <end position="34"/>
    </location>
</feature>
<gene>
    <name evidence="6" type="ordered locus">azo1154</name>
</gene>
<accession>A1K4L6</accession>
<evidence type="ECO:0000313" key="6">
    <source>
        <dbReference type="EMBL" id="CAL93771.1"/>
    </source>
</evidence>
<reference evidence="6 7" key="1">
    <citation type="journal article" date="2006" name="Nat. Biotechnol.">
        <title>Complete genome of the mutualistic, N2-fixing grass endophyte Azoarcus sp. strain BH72.</title>
        <authorList>
            <person name="Krause A."/>
            <person name="Ramakumar A."/>
            <person name="Bartels D."/>
            <person name="Battistoni F."/>
            <person name="Bekel T."/>
            <person name="Boch J."/>
            <person name="Boehm M."/>
            <person name="Friedrich F."/>
            <person name="Hurek T."/>
            <person name="Krause L."/>
            <person name="Linke B."/>
            <person name="McHardy A.C."/>
            <person name="Sarkar A."/>
            <person name="Schneiker S."/>
            <person name="Syed A.A."/>
            <person name="Thauer R."/>
            <person name="Vorhoelter F.-J."/>
            <person name="Weidner S."/>
            <person name="Puehler A."/>
            <person name="Reinhold-Hurek B."/>
            <person name="Kaiser O."/>
            <person name="Goesmann A."/>
        </authorList>
    </citation>
    <scope>NUCLEOTIDE SEQUENCE [LARGE SCALE GENOMIC DNA]</scope>
    <source>
        <strain evidence="6 7">BH72</strain>
    </source>
</reference>
<dbReference type="PANTHER" id="PTHR30249">
    <property type="entry name" value="PUTATIVE SEROTONIN TRANSPORTER"/>
    <property type="match status" value="1"/>
</dbReference>
<feature type="transmembrane region" description="Helical" evidence="5">
    <location>
        <begin position="46"/>
        <end position="64"/>
    </location>
</feature>
<dbReference type="eggNOG" id="COG1346">
    <property type="taxonomic scope" value="Bacteria"/>
</dbReference>
<evidence type="ECO:0000256" key="5">
    <source>
        <dbReference type="SAM" id="Phobius"/>
    </source>
</evidence>
<dbReference type="RefSeq" id="WP_011764887.1">
    <property type="nucleotide sequence ID" value="NC_008702.1"/>
</dbReference>
<dbReference type="PANTHER" id="PTHR30249:SF0">
    <property type="entry name" value="PLASTIDAL GLYCOLATE_GLYCERATE TRANSLOCATOR 1, CHLOROPLASTIC"/>
    <property type="match status" value="1"/>
</dbReference>
<proteinExistence type="predicted"/>
<organism evidence="6 7">
    <name type="scientific">Azoarcus sp. (strain BH72)</name>
    <dbReference type="NCBI Taxonomy" id="418699"/>
    <lineage>
        <taxon>Bacteria</taxon>
        <taxon>Pseudomonadati</taxon>
        <taxon>Pseudomonadota</taxon>
        <taxon>Betaproteobacteria</taxon>
        <taxon>Rhodocyclales</taxon>
        <taxon>Zoogloeaceae</taxon>
        <taxon>Azoarcus</taxon>
    </lineage>
</organism>
<feature type="transmembrane region" description="Helical" evidence="5">
    <location>
        <begin position="70"/>
        <end position="91"/>
    </location>
</feature>
<evidence type="ECO:0000256" key="4">
    <source>
        <dbReference type="ARBA" id="ARBA00023136"/>
    </source>
</evidence>
<name>A1K4L6_AZOSB</name>
<dbReference type="AlphaFoldDB" id="A1K4L6"/>
<evidence type="ECO:0000256" key="2">
    <source>
        <dbReference type="ARBA" id="ARBA00022692"/>
    </source>
</evidence>
<feature type="transmembrane region" description="Helical" evidence="5">
    <location>
        <begin position="214"/>
        <end position="235"/>
    </location>
</feature>
<feature type="transmembrane region" description="Helical" evidence="5">
    <location>
        <begin position="103"/>
        <end position="125"/>
    </location>
</feature>
<keyword evidence="4 5" id="KW-0472">Membrane</keyword>
<evidence type="ECO:0000313" key="7">
    <source>
        <dbReference type="Proteomes" id="UP000002588"/>
    </source>
</evidence>
<evidence type="ECO:0000256" key="3">
    <source>
        <dbReference type="ARBA" id="ARBA00022989"/>
    </source>
</evidence>
<dbReference type="Pfam" id="PF04172">
    <property type="entry name" value="LrgB"/>
    <property type="match status" value="1"/>
</dbReference>
<dbReference type="Proteomes" id="UP000002588">
    <property type="component" value="Chromosome"/>
</dbReference>
<keyword evidence="3 5" id="KW-1133">Transmembrane helix</keyword>
<dbReference type="EMBL" id="AM406670">
    <property type="protein sequence ID" value="CAL93771.1"/>
    <property type="molecule type" value="Genomic_DNA"/>
</dbReference>
<dbReference type="HOGENOM" id="CLU_082099_0_1_4"/>